<dbReference type="InterPro" id="IPR036390">
    <property type="entry name" value="WH_DNA-bd_sf"/>
</dbReference>
<dbReference type="KEGG" id="est:DN752_01260"/>
<dbReference type="SMART" id="SM00345">
    <property type="entry name" value="HTH_GNTR"/>
    <property type="match status" value="1"/>
</dbReference>
<evidence type="ECO:0000256" key="3">
    <source>
        <dbReference type="ARBA" id="ARBA00023163"/>
    </source>
</evidence>
<evidence type="ECO:0000313" key="5">
    <source>
        <dbReference type="EMBL" id="AWW28867.1"/>
    </source>
</evidence>
<dbReference type="Pfam" id="PF13377">
    <property type="entry name" value="Peripla_BP_3"/>
    <property type="match status" value="1"/>
</dbReference>
<keyword evidence="1" id="KW-0805">Transcription regulation</keyword>
<accession>A0A2Z4IDR4</accession>
<proteinExistence type="predicted"/>
<dbReference type="Proteomes" id="UP000248688">
    <property type="component" value="Chromosome"/>
</dbReference>
<dbReference type="SUPFAM" id="SSF53822">
    <property type="entry name" value="Periplasmic binding protein-like I"/>
    <property type="match status" value="1"/>
</dbReference>
<protein>
    <submittedName>
        <fullName evidence="5">Transcriptional regulator</fullName>
    </submittedName>
</protein>
<dbReference type="AlphaFoldDB" id="A0A2Z4IDR4"/>
<name>A0A2Z4IDR4_9BACT</name>
<dbReference type="Gene3D" id="3.40.50.2300">
    <property type="match status" value="2"/>
</dbReference>
<dbReference type="PANTHER" id="PTHR38445">
    <property type="entry name" value="HTH-TYPE TRANSCRIPTIONAL REPRESSOR YTRA"/>
    <property type="match status" value="1"/>
</dbReference>
<dbReference type="PRINTS" id="PR00035">
    <property type="entry name" value="HTHGNTR"/>
</dbReference>
<gene>
    <name evidence="5" type="ORF">DN752_01260</name>
</gene>
<dbReference type="CDD" id="cd07377">
    <property type="entry name" value="WHTH_GntR"/>
    <property type="match status" value="1"/>
</dbReference>
<reference evidence="5 6" key="1">
    <citation type="submission" date="2018-06" db="EMBL/GenBank/DDBJ databases">
        <title>Echinicola strongylocentroti sp. nov., isolated from a sea urchin Strongylocentrotus intermedius.</title>
        <authorList>
            <person name="Bae S.S."/>
        </authorList>
    </citation>
    <scope>NUCLEOTIDE SEQUENCE [LARGE SCALE GENOMIC DNA]</scope>
    <source>
        <strain evidence="5 6">MEBiC08714</strain>
    </source>
</reference>
<dbReference type="SUPFAM" id="SSF46785">
    <property type="entry name" value="Winged helix' DNA-binding domain"/>
    <property type="match status" value="1"/>
</dbReference>
<organism evidence="5 6">
    <name type="scientific">Echinicola strongylocentroti</name>
    <dbReference type="NCBI Taxonomy" id="1795355"/>
    <lineage>
        <taxon>Bacteria</taxon>
        <taxon>Pseudomonadati</taxon>
        <taxon>Bacteroidota</taxon>
        <taxon>Cytophagia</taxon>
        <taxon>Cytophagales</taxon>
        <taxon>Cyclobacteriaceae</taxon>
        <taxon>Echinicola</taxon>
    </lineage>
</organism>
<dbReference type="InterPro" id="IPR046335">
    <property type="entry name" value="LacI/GalR-like_sensor"/>
</dbReference>
<dbReference type="InterPro" id="IPR000524">
    <property type="entry name" value="Tscrpt_reg_HTH_GntR"/>
</dbReference>
<dbReference type="GO" id="GO:0003677">
    <property type="term" value="F:DNA binding"/>
    <property type="evidence" value="ECO:0007669"/>
    <property type="project" value="UniProtKB-KW"/>
</dbReference>
<dbReference type="InterPro" id="IPR028082">
    <property type="entry name" value="Peripla_BP_I"/>
</dbReference>
<dbReference type="PANTHER" id="PTHR38445:SF10">
    <property type="entry name" value="GNTR-FAMILY TRANSCRIPTIONAL REGULATOR"/>
    <property type="match status" value="1"/>
</dbReference>
<keyword evidence="2" id="KW-0238">DNA-binding</keyword>
<evidence type="ECO:0000313" key="6">
    <source>
        <dbReference type="Proteomes" id="UP000248688"/>
    </source>
</evidence>
<keyword evidence="3" id="KW-0804">Transcription</keyword>
<dbReference type="OrthoDB" id="742238at2"/>
<dbReference type="EMBL" id="CP030041">
    <property type="protein sequence ID" value="AWW28867.1"/>
    <property type="molecule type" value="Genomic_DNA"/>
</dbReference>
<evidence type="ECO:0000256" key="2">
    <source>
        <dbReference type="ARBA" id="ARBA00023125"/>
    </source>
</evidence>
<dbReference type="Pfam" id="PF00392">
    <property type="entry name" value="GntR"/>
    <property type="match status" value="1"/>
</dbReference>
<sequence>MNDTSFIRISPNSRVPKYRQIVNSITEDVNGGKLEIGARIPSINELSERHYVSRDTVEKAYKILKEKGILKSKKSIGYYIANTMEEGGKKVLLLINKFSDYKLKIYKAFLAALDQDFKVDFYVYHCDDQLFVNKLNESIGQYYLFVVMPHFKNENDLHVSINDKVLNVLKKIAPNKLIVMDNKLEELAGPVPAIYQDFKMDIYYALIEANLYIQKYKKLILIFPANSLYPHPQEIKIGFRKFCVENDVDFEIIDSSGEVCDVQKGDAYIVIQENDLVGIISQIKEMGVELGKDIGVISYNDTPLKQFLGITVFTTDFESMGRIAAGFIKSNKKEQLKNEFIFINRGSI</sequence>
<keyword evidence="6" id="KW-1185">Reference proteome</keyword>
<dbReference type="Gene3D" id="1.10.10.10">
    <property type="entry name" value="Winged helix-like DNA-binding domain superfamily/Winged helix DNA-binding domain"/>
    <property type="match status" value="1"/>
</dbReference>
<dbReference type="RefSeq" id="WP_112782288.1">
    <property type="nucleotide sequence ID" value="NZ_CP030041.1"/>
</dbReference>
<feature type="domain" description="HTH gntR-type" evidence="4">
    <location>
        <begin position="15"/>
        <end position="83"/>
    </location>
</feature>
<dbReference type="InterPro" id="IPR036388">
    <property type="entry name" value="WH-like_DNA-bd_sf"/>
</dbReference>
<dbReference type="GO" id="GO:0003700">
    <property type="term" value="F:DNA-binding transcription factor activity"/>
    <property type="evidence" value="ECO:0007669"/>
    <property type="project" value="InterPro"/>
</dbReference>
<dbReference type="PROSITE" id="PS50949">
    <property type="entry name" value="HTH_GNTR"/>
    <property type="match status" value="1"/>
</dbReference>
<evidence type="ECO:0000259" key="4">
    <source>
        <dbReference type="PROSITE" id="PS50949"/>
    </source>
</evidence>
<evidence type="ECO:0000256" key="1">
    <source>
        <dbReference type="ARBA" id="ARBA00023015"/>
    </source>
</evidence>